<dbReference type="AlphaFoldDB" id="Q7NF97"/>
<dbReference type="Proteomes" id="UP000000557">
    <property type="component" value="Chromosome"/>
</dbReference>
<evidence type="ECO:0000313" key="4">
    <source>
        <dbReference type="Proteomes" id="UP000000557"/>
    </source>
</evidence>
<dbReference type="EMBL" id="BA000045">
    <property type="protein sequence ID" value="BAC91570.1"/>
    <property type="molecule type" value="Genomic_DNA"/>
</dbReference>
<dbReference type="PhylomeDB" id="Q7NF97"/>
<feature type="signal peptide" evidence="2">
    <location>
        <begin position="1"/>
        <end position="28"/>
    </location>
</feature>
<dbReference type="Gene3D" id="2.130.10.130">
    <property type="entry name" value="Integrin alpha, N-terminal"/>
    <property type="match status" value="1"/>
</dbReference>
<dbReference type="HOGENOM" id="CLU_865354_0_0_3"/>
<dbReference type="PANTHER" id="PTHR46580">
    <property type="entry name" value="SENSOR KINASE-RELATED"/>
    <property type="match status" value="1"/>
</dbReference>
<dbReference type="PATRIC" id="fig|251221.4.peg.3664"/>
<gene>
    <name evidence="3" type="ordered locus">gll3629</name>
</gene>
<dbReference type="PANTHER" id="PTHR46580:SF2">
    <property type="entry name" value="MAM DOMAIN-CONTAINING PROTEIN"/>
    <property type="match status" value="1"/>
</dbReference>
<protein>
    <submittedName>
        <fullName evidence="3">Gll3629 protein</fullName>
    </submittedName>
</protein>
<evidence type="ECO:0000256" key="2">
    <source>
        <dbReference type="SAM" id="SignalP"/>
    </source>
</evidence>
<dbReference type="EnsemblBacteria" id="BAC91570">
    <property type="protein sequence ID" value="BAC91570"/>
    <property type="gene ID" value="BAC91570"/>
</dbReference>
<dbReference type="InterPro" id="IPR028994">
    <property type="entry name" value="Integrin_alpha_N"/>
</dbReference>
<feature type="chain" id="PRO_5004288822" evidence="2">
    <location>
        <begin position="29"/>
        <end position="337"/>
    </location>
</feature>
<reference evidence="3 4" key="2">
    <citation type="journal article" date="2003" name="DNA Res.">
        <title>Complete genome structure of Gloeobacter violaceus PCC 7421, a cyanobacterium that lacks thylakoids (supplement).</title>
        <authorList>
            <person name="Nakamura Y."/>
            <person name="Kaneko T."/>
            <person name="Sato S."/>
            <person name="Mimuro M."/>
            <person name="Miyashita H."/>
            <person name="Tsuchiya T."/>
            <person name="Sasamoto S."/>
            <person name="Watanabe A."/>
            <person name="Kawashima K."/>
            <person name="Kishida Y."/>
            <person name="Kiyokawa C."/>
            <person name="Kohara M."/>
            <person name="Matsumoto M."/>
            <person name="Matsuno A."/>
            <person name="Nakazaki N."/>
            <person name="Shimpo S."/>
            <person name="Takeuchi C."/>
            <person name="Yamada M."/>
            <person name="Tabata S."/>
        </authorList>
    </citation>
    <scope>NUCLEOTIDE SEQUENCE [LARGE SCALE GENOMIC DNA]</scope>
    <source>
        <strain evidence="4">ATCC 29082 / PCC 7421</strain>
    </source>
</reference>
<dbReference type="SUPFAM" id="SSF69318">
    <property type="entry name" value="Integrin alpha N-terminal domain"/>
    <property type="match status" value="1"/>
</dbReference>
<keyword evidence="4" id="KW-1185">Reference proteome</keyword>
<proteinExistence type="predicted"/>
<evidence type="ECO:0000256" key="1">
    <source>
        <dbReference type="ARBA" id="ARBA00022729"/>
    </source>
</evidence>
<dbReference type="STRING" id="251221.gene:10761144"/>
<organism evidence="3 4">
    <name type="scientific">Gloeobacter violaceus (strain ATCC 29082 / PCC 7421)</name>
    <dbReference type="NCBI Taxonomy" id="251221"/>
    <lineage>
        <taxon>Bacteria</taxon>
        <taxon>Bacillati</taxon>
        <taxon>Cyanobacteriota</taxon>
        <taxon>Cyanophyceae</taxon>
        <taxon>Gloeobacterales</taxon>
        <taxon>Gloeobacteraceae</taxon>
        <taxon>Gloeobacter</taxon>
    </lineage>
</organism>
<sequence length="337" mass="35652">MNAMDSKRLVYLPLLTAALTLNVTMAGAVEPAPEALSGPTLQPEGLIAPPEIAPRTAPAATTSTVPSLRALNSDFNSDGIPDIVWRLRGNSTSKGANVLWLMNGTSYASTVTLPAVTDLNWFIAGTGDFNGDGNTDILWRNNKPGPTNTQQGRIVVWLMDGSTYLSTVDLPGVSDGDWHIRGAGDFDGNGSPDIVWRNYVTGANTLWLMEGANLLQTSALPSVGDQGWNIFGSGDGDFDGNGSPDIVWRNEVTGANTIWLMNGTTFGGAVSLPVVVPNAGWQLNAFGDYSGDGKPDLVWRNYTTGANTLWLMNGTALGSTVALPAVASPDWKLESPR</sequence>
<dbReference type="OrthoDB" id="502520at2"/>
<name>Q7NF97_GLOVI</name>
<evidence type="ECO:0000313" key="3">
    <source>
        <dbReference type="EMBL" id="BAC91570.1"/>
    </source>
</evidence>
<keyword evidence="1 2" id="KW-0732">Signal</keyword>
<accession>Q7NF97</accession>
<dbReference type="KEGG" id="gvi:gll3629"/>
<dbReference type="InterPro" id="IPR013517">
    <property type="entry name" value="FG-GAP"/>
</dbReference>
<reference evidence="3 4" key="1">
    <citation type="journal article" date="2003" name="DNA Res.">
        <title>Complete genome structure of Gloeobacter violaceus PCC 7421, a cyanobacterium that lacks thylakoids.</title>
        <authorList>
            <person name="Nakamura Y."/>
            <person name="Kaneko T."/>
            <person name="Sato S."/>
            <person name="Mimuro M."/>
            <person name="Miyashita H."/>
            <person name="Tsuchiya T."/>
            <person name="Sasamoto S."/>
            <person name="Watanabe A."/>
            <person name="Kawashima K."/>
            <person name="Kishida Y."/>
            <person name="Kiyokawa C."/>
            <person name="Kohara M."/>
            <person name="Matsumoto M."/>
            <person name="Matsuno A."/>
            <person name="Nakazaki N."/>
            <person name="Shimpo S."/>
            <person name="Takeuchi C."/>
            <person name="Yamada M."/>
            <person name="Tabata S."/>
        </authorList>
    </citation>
    <scope>NUCLEOTIDE SEQUENCE [LARGE SCALE GENOMIC DNA]</scope>
    <source>
        <strain evidence="4">ATCC 29082 / PCC 7421</strain>
    </source>
</reference>
<dbReference type="InParanoid" id="Q7NF97"/>
<dbReference type="eggNOG" id="COG1404">
    <property type="taxonomic scope" value="Bacteria"/>
</dbReference>
<dbReference type="Pfam" id="PF13517">
    <property type="entry name" value="FG-GAP_3"/>
    <property type="match status" value="2"/>
</dbReference>